<organism evidence="3 4">
    <name type="scientific">Streptomyces flavalbus</name>
    <dbReference type="NCBI Taxonomy" id="2665155"/>
    <lineage>
        <taxon>Bacteria</taxon>
        <taxon>Bacillati</taxon>
        <taxon>Actinomycetota</taxon>
        <taxon>Actinomycetes</taxon>
        <taxon>Kitasatosporales</taxon>
        <taxon>Streptomycetaceae</taxon>
        <taxon>Streptomyces</taxon>
    </lineage>
</organism>
<evidence type="ECO:0000313" key="3">
    <source>
        <dbReference type="EMBL" id="MFD0316856.1"/>
    </source>
</evidence>
<feature type="region of interest" description="Disordered" evidence="1">
    <location>
        <begin position="996"/>
        <end position="1016"/>
    </location>
</feature>
<reference evidence="4" key="1">
    <citation type="journal article" date="2019" name="Int. J. Syst. Evol. Microbiol.">
        <title>The Global Catalogue of Microorganisms (GCM) 10K type strain sequencing project: providing services to taxonomists for standard genome sequencing and annotation.</title>
        <authorList>
            <consortium name="The Broad Institute Genomics Platform"/>
            <consortium name="The Broad Institute Genome Sequencing Center for Infectious Disease"/>
            <person name="Wu L."/>
            <person name="Ma J."/>
        </authorList>
    </citation>
    <scope>NUCLEOTIDE SEQUENCE [LARGE SCALE GENOMIC DNA]</scope>
    <source>
        <strain evidence="4">CGMCC 4.7400</strain>
    </source>
</reference>
<dbReference type="Pfam" id="PF00931">
    <property type="entry name" value="NB-ARC"/>
    <property type="match status" value="1"/>
</dbReference>
<dbReference type="PANTHER" id="PTHR46082:SF6">
    <property type="entry name" value="AAA+ ATPASE DOMAIN-CONTAINING PROTEIN-RELATED"/>
    <property type="match status" value="1"/>
</dbReference>
<dbReference type="SUPFAM" id="SSF48452">
    <property type="entry name" value="TPR-like"/>
    <property type="match status" value="4"/>
</dbReference>
<name>A0ABW2WBS5_9ACTN</name>
<dbReference type="Gene3D" id="1.25.40.10">
    <property type="entry name" value="Tetratricopeptide repeat domain"/>
    <property type="match status" value="3"/>
</dbReference>
<feature type="region of interest" description="Disordered" evidence="1">
    <location>
        <begin position="19"/>
        <end position="55"/>
    </location>
</feature>
<feature type="domain" description="NB-ARC" evidence="2">
    <location>
        <begin position="158"/>
        <end position="300"/>
    </location>
</feature>
<dbReference type="InterPro" id="IPR053137">
    <property type="entry name" value="NLR-like"/>
</dbReference>
<comment type="caution">
    <text evidence="3">The sequence shown here is derived from an EMBL/GenBank/DDBJ whole genome shotgun (WGS) entry which is preliminary data.</text>
</comment>
<feature type="region of interest" description="Disordered" evidence="1">
    <location>
        <begin position="99"/>
        <end position="120"/>
    </location>
</feature>
<accession>A0ABW2WBS5</accession>
<dbReference type="Pfam" id="PF13424">
    <property type="entry name" value="TPR_12"/>
    <property type="match status" value="1"/>
</dbReference>
<dbReference type="InterPro" id="IPR027417">
    <property type="entry name" value="P-loop_NTPase"/>
</dbReference>
<evidence type="ECO:0000313" key="4">
    <source>
        <dbReference type="Proteomes" id="UP001597023"/>
    </source>
</evidence>
<dbReference type="EMBL" id="JBHTEB010000001">
    <property type="protein sequence ID" value="MFD0316856.1"/>
    <property type="molecule type" value="Genomic_DNA"/>
</dbReference>
<feature type="compositionally biased region" description="Basic and acidic residues" evidence="1">
    <location>
        <begin position="1007"/>
        <end position="1016"/>
    </location>
</feature>
<evidence type="ECO:0000256" key="1">
    <source>
        <dbReference type="SAM" id="MobiDB-lite"/>
    </source>
</evidence>
<proteinExistence type="predicted"/>
<dbReference type="SUPFAM" id="SSF52540">
    <property type="entry name" value="P-loop containing nucleoside triphosphate hydrolases"/>
    <property type="match status" value="1"/>
</dbReference>
<dbReference type="InterPro" id="IPR011990">
    <property type="entry name" value="TPR-like_helical_dom_sf"/>
</dbReference>
<dbReference type="RefSeq" id="WP_381611709.1">
    <property type="nucleotide sequence ID" value="NZ_JBHTEB010000001.1"/>
</dbReference>
<gene>
    <name evidence="3" type="ORF">ACFQZ6_22110</name>
</gene>
<dbReference type="Proteomes" id="UP001597023">
    <property type="component" value="Unassembled WGS sequence"/>
</dbReference>
<sequence length="1016" mass="108519">MADPDSTERWARALRELWQAAGEPTGGEIERQGGRQRPPVKVPSSSWSEWRNGKNVPTDRATAHFLVTYLRARARARTPSYVAPDDAWWEGTWESARAERRGKGGRPATAHHTPPAEPVPRVREGVVPRAADCFQQREAATSLAAAVDESGTVVLTQVLRGMGGVGKTQLAAAYARRAWAAGVQVLVWVNAATRDGIVTAYARAARRLGLPLADPDDPGLAAETFLTWAETATDRSWLVVLDDVRRPADVNGLWPAADTSAGGRVVVTTRLREAALSGSGRRTVDIGVFTTDEAHAYLTAKLPEPQDRTELAALAADLGHLPIGLAQAAAYIVDDGSDVSAYRRRLATQLLVRSVPGADSLPDDHQRIVSATWELSVDHADRTDPAGLARPLLQLAAVLDGAGIPQTALTSPPALDHLARLRQRESGRPHGGGEAEVDAAAVDRALRVLHRHNLIDHDRTAAHQEVRVHQLIQRATRESLVAGGDTGAESFTRLVRTAADSLLHVWPETGQGEFGSVLRANSAALRDVSGSSLFAEDTGAHRVLFHAIADLGRTGQVGAALTASQDLTDACLRHLGPEHRSTLSARNNLAYWRGEAGDTAGAITAFQELLPDVSRLLGPDDRDTLNTRSNLARCQGLAGDAARAAATFEELLADTLRQYGPDALETLTTRNNLAYFRGLTGDAAGAVAAYEELVADHLRVRGPDHYDTLVSRINLTRWRGAAGITADAVPAHRTLLVDVARVLGPDAPETLITRRNLAFALGTAGDTAGAVTELEGLLADQTRVLGPDHPDTLATRHHLASWAGQSGDFPGAVAALAELLPDRLRVLGPDAPDTLVTRNNLAYFRGRSGDVEGAVAAYQELLDDRLRILGPDAPDTLTTRANLAAFRALAGDRPGAVVALEELLVHQTRVLGPDHTGTLSTRNNLARWLGEEGDATGAAAALRELHADIVRTHGPDSLLALKIRGSLGRWQGEAGDHAGAVSTLEALLADQIRIQGPDHSDTSATREQLEQWRGRG</sequence>
<keyword evidence="4" id="KW-1185">Reference proteome</keyword>
<dbReference type="Gene3D" id="3.40.50.300">
    <property type="entry name" value="P-loop containing nucleotide triphosphate hydrolases"/>
    <property type="match status" value="1"/>
</dbReference>
<dbReference type="InterPro" id="IPR002182">
    <property type="entry name" value="NB-ARC"/>
</dbReference>
<evidence type="ECO:0000259" key="2">
    <source>
        <dbReference type="Pfam" id="PF00931"/>
    </source>
</evidence>
<protein>
    <submittedName>
        <fullName evidence="3">Tetratricopeptide repeat protein</fullName>
    </submittedName>
</protein>
<dbReference type="Pfam" id="PF13374">
    <property type="entry name" value="TPR_10"/>
    <property type="match status" value="3"/>
</dbReference>
<dbReference type="PANTHER" id="PTHR46082">
    <property type="entry name" value="ATP/GTP-BINDING PROTEIN-RELATED"/>
    <property type="match status" value="1"/>
</dbReference>